<dbReference type="Pfam" id="PF00005">
    <property type="entry name" value="ABC_tran"/>
    <property type="match status" value="1"/>
</dbReference>
<dbReference type="InterPro" id="IPR017871">
    <property type="entry name" value="ABC_transporter-like_CS"/>
</dbReference>
<dbReference type="Gene3D" id="3.40.50.300">
    <property type="entry name" value="P-loop containing nucleotide triphosphate hydrolases"/>
    <property type="match status" value="1"/>
</dbReference>
<dbReference type="GO" id="GO:0016887">
    <property type="term" value="F:ATP hydrolysis activity"/>
    <property type="evidence" value="ECO:0007669"/>
    <property type="project" value="InterPro"/>
</dbReference>
<dbReference type="PANTHER" id="PTHR43514:SF4">
    <property type="entry name" value="ABC TRANSPORTER I FAMILY MEMBER 10"/>
    <property type="match status" value="1"/>
</dbReference>
<dbReference type="InterPro" id="IPR003593">
    <property type="entry name" value="AAA+_ATPase"/>
</dbReference>
<dbReference type="InterPro" id="IPR003439">
    <property type="entry name" value="ABC_transporter-like_ATP-bd"/>
</dbReference>
<evidence type="ECO:0000256" key="2">
    <source>
        <dbReference type="ARBA" id="ARBA00022840"/>
    </source>
</evidence>
<feature type="domain" description="ABC transporter" evidence="3">
    <location>
        <begin position="1"/>
        <end position="224"/>
    </location>
</feature>
<dbReference type="EMBL" id="UINC01002582">
    <property type="protein sequence ID" value="SUZ98210.1"/>
    <property type="molecule type" value="Genomic_DNA"/>
</dbReference>
<accession>A0A381S2B8</accession>
<dbReference type="InterPro" id="IPR027417">
    <property type="entry name" value="P-loop_NTPase"/>
</dbReference>
<reference evidence="4" key="1">
    <citation type="submission" date="2018-05" db="EMBL/GenBank/DDBJ databases">
        <authorList>
            <person name="Lanie J.A."/>
            <person name="Ng W.-L."/>
            <person name="Kazmierczak K.M."/>
            <person name="Andrzejewski T.M."/>
            <person name="Davidsen T.M."/>
            <person name="Wayne K.J."/>
            <person name="Tettelin H."/>
            <person name="Glass J.I."/>
            <person name="Rusch D."/>
            <person name="Podicherti R."/>
            <person name="Tsui H.-C.T."/>
            <person name="Winkler M.E."/>
        </authorList>
    </citation>
    <scope>NUCLEOTIDE SEQUENCE</scope>
</reference>
<protein>
    <recommendedName>
        <fullName evidence="3">ABC transporter domain-containing protein</fullName>
    </recommendedName>
</protein>
<sequence>MPIPFTLDFMLRQGDFTLEVRERFEAGVVVLFGPSGAGKTSILESIAGLRTPRRGVIRIGASTLFDSEAAVDVPPNRRRVGYVPQDQALFPHLNVRRNILYGVSSGGGQAIEPVVGLLELGPVLDRSIGALSGGERQRVALARALMASPAVLLLDEPLTALDSALRSRILPYLERVRDELAMPMVYVSHDAAEVRYLADWVVVLEKGCVVRSAAELGVPAVGRSSRP</sequence>
<dbReference type="AlphaFoldDB" id="A0A381S2B8"/>
<evidence type="ECO:0000259" key="3">
    <source>
        <dbReference type="PROSITE" id="PS50893"/>
    </source>
</evidence>
<name>A0A381S2B8_9ZZZZ</name>
<dbReference type="SUPFAM" id="SSF52540">
    <property type="entry name" value="P-loop containing nucleoside triphosphate hydrolases"/>
    <property type="match status" value="1"/>
</dbReference>
<dbReference type="PROSITE" id="PS50893">
    <property type="entry name" value="ABC_TRANSPORTER_2"/>
    <property type="match status" value="1"/>
</dbReference>
<keyword evidence="1" id="KW-0547">Nucleotide-binding</keyword>
<keyword evidence="2" id="KW-0067">ATP-binding</keyword>
<organism evidence="4">
    <name type="scientific">marine metagenome</name>
    <dbReference type="NCBI Taxonomy" id="408172"/>
    <lineage>
        <taxon>unclassified sequences</taxon>
        <taxon>metagenomes</taxon>
        <taxon>ecological metagenomes</taxon>
    </lineage>
</organism>
<dbReference type="GO" id="GO:0005524">
    <property type="term" value="F:ATP binding"/>
    <property type="evidence" value="ECO:0007669"/>
    <property type="project" value="UniProtKB-KW"/>
</dbReference>
<dbReference type="PANTHER" id="PTHR43514">
    <property type="entry name" value="ABC TRANSPORTER I FAMILY MEMBER 10"/>
    <property type="match status" value="1"/>
</dbReference>
<dbReference type="SMART" id="SM00382">
    <property type="entry name" value="AAA"/>
    <property type="match status" value="1"/>
</dbReference>
<dbReference type="InterPro" id="IPR050334">
    <property type="entry name" value="Molybdenum_import_ModC"/>
</dbReference>
<gene>
    <name evidence="4" type="ORF">METZ01_LOCUS51064</name>
</gene>
<proteinExistence type="predicted"/>
<evidence type="ECO:0000313" key="4">
    <source>
        <dbReference type="EMBL" id="SUZ98210.1"/>
    </source>
</evidence>
<evidence type="ECO:0000256" key="1">
    <source>
        <dbReference type="ARBA" id="ARBA00022741"/>
    </source>
</evidence>
<dbReference type="PROSITE" id="PS00211">
    <property type="entry name" value="ABC_TRANSPORTER_1"/>
    <property type="match status" value="1"/>
</dbReference>